<keyword evidence="3" id="KW-1185">Reference proteome</keyword>
<organism evidence="2 3">
    <name type="scientific">Schizophyllum amplum</name>
    <dbReference type="NCBI Taxonomy" id="97359"/>
    <lineage>
        <taxon>Eukaryota</taxon>
        <taxon>Fungi</taxon>
        <taxon>Dikarya</taxon>
        <taxon>Basidiomycota</taxon>
        <taxon>Agaricomycotina</taxon>
        <taxon>Agaricomycetes</taxon>
        <taxon>Agaricomycetidae</taxon>
        <taxon>Agaricales</taxon>
        <taxon>Schizophyllaceae</taxon>
        <taxon>Schizophyllum</taxon>
    </lineage>
</organism>
<dbReference type="Proteomes" id="UP000320762">
    <property type="component" value="Unassembled WGS sequence"/>
</dbReference>
<accession>A0A550CH09</accession>
<evidence type="ECO:0000313" key="3">
    <source>
        <dbReference type="Proteomes" id="UP000320762"/>
    </source>
</evidence>
<feature type="compositionally biased region" description="Polar residues" evidence="1">
    <location>
        <begin position="308"/>
        <end position="322"/>
    </location>
</feature>
<protein>
    <submittedName>
        <fullName evidence="2">Uncharacterized protein</fullName>
    </submittedName>
</protein>
<evidence type="ECO:0000313" key="2">
    <source>
        <dbReference type="EMBL" id="TRM63986.1"/>
    </source>
</evidence>
<feature type="region of interest" description="Disordered" evidence="1">
    <location>
        <begin position="1"/>
        <end position="28"/>
    </location>
</feature>
<sequence length="374" mass="40197">MPGSIGDTSSDAEGDPPMGSILLRGKPVEEVPRRVHWRDDPSHPKSALLRIDTRLREISHENNAPQSNEWTPIDSPDDHEFPYAFAWSEVPGPDDGHKRELAEYTSSVPHAAVTGEQAQWQRTPFIQPFDLPGSPISPMFPLPSPLLKAAYEPLADDAQASCGTSLALQDTSDDLSDEHASQPALSNSPCPNGPLDSSSAVLGDVSSAENEEDVQRGLQHAHEDITGGLGLRHHGVLSASWSAETPLCDSKAYRAEQDSIRSPSSPRKVPRMRSLCNIRGSPSRPRSPLSPKSQYPRVYTPRLPFGPSIQNTHSSSMTSPNCAASPVLASSPVFAASPVFDSPSFAAVTPQAVDLADEMQALYLDGVCASPTLF</sequence>
<comment type="caution">
    <text evidence="2">The sequence shown here is derived from an EMBL/GenBank/DDBJ whole genome shotgun (WGS) entry which is preliminary data.</text>
</comment>
<feature type="compositionally biased region" description="Low complexity" evidence="1">
    <location>
        <begin position="281"/>
        <end position="291"/>
    </location>
</feature>
<dbReference type="AlphaFoldDB" id="A0A550CH09"/>
<evidence type="ECO:0000256" key="1">
    <source>
        <dbReference type="SAM" id="MobiDB-lite"/>
    </source>
</evidence>
<feature type="compositionally biased region" description="Polar residues" evidence="1">
    <location>
        <begin position="183"/>
        <end position="200"/>
    </location>
</feature>
<dbReference type="EMBL" id="VDMD01000008">
    <property type="protein sequence ID" value="TRM63986.1"/>
    <property type="molecule type" value="Genomic_DNA"/>
</dbReference>
<name>A0A550CH09_9AGAR</name>
<feature type="region of interest" description="Disordered" evidence="1">
    <location>
        <begin position="254"/>
        <end position="322"/>
    </location>
</feature>
<gene>
    <name evidence="2" type="ORF">BD626DRAFT_568590</name>
</gene>
<dbReference type="OrthoDB" id="3004325at2759"/>
<feature type="region of interest" description="Disordered" evidence="1">
    <location>
        <begin position="170"/>
        <end position="218"/>
    </location>
</feature>
<reference evidence="2 3" key="1">
    <citation type="journal article" date="2019" name="New Phytol.">
        <title>Comparative genomics reveals unique wood-decay strategies and fruiting body development in the Schizophyllaceae.</title>
        <authorList>
            <person name="Almasi E."/>
            <person name="Sahu N."/>
            <person name="Krizsan K."/>
            <person name="Balint B."/>
            <person name="Kovacs G.M."/>
            <person name="Kiss B."/>
            <person name="Cseklye J."/>
            <person name="Drula E."/>
            <person name="Henrissat B."/>
            <person name="Nagy I."/>
            <person name="Chovatia M."/>
            <person name="Adam C."/>
            <person name="LaButti K."/>
            <person name="Lipzen A."/>
            <person name="Riley R."/>
            <person name="Grigoriev I.V."/>
            <person name="Nagy L.G."/>
        </authorList>
    </citation>
    <scope>NUCLEOTIDE SEQUENCE [LARGE SCALE GENOMIC DNA]</scope>
    <source>
        <strain evidence="2 3">NL-1724</strain>
    </source>
</reference>
<feature type="compositionally biased region" description="Polar residues" evidence="1">
    <location>
        <begin position="1"/>
        <end position="11"/>
    </location>
</feature>
<proteinExistence type="predicted"/>